<dbReference type="Proteomes" id="UP000807353">
    <property type="component" value="Unassembled WGS sequence"/>
</dbReference>
<dbReference type="OrthoDB" id="3042049at2759"/>
<protein>
    <recommendedName>
        <fullName evidence="3">F-box domain-containing protein</fullName>
    </recommendedName>
</protein>
<comment type="caution">
    <text evidence="1">The sequence shown here is derived from an EMBL/GenBank/DDBJ whole genome shotgun (WGS) entry which is preliminary data.</text>
</comment>
<keyword evidence="2" id="KW-1185">Reference proteome</keyword>
<name>A0A9P5XTW0_9AGAR</name>
<gene>
    <name evidence="1" type="ORF">BDZ94DRAFT_1272682</name>
</gene>
<evidence type="ECO:0000313" key="2">
    <source>
        <dbReference type="Proteomes" id="UP000807353"/>
    </source>
</evidence>
<organism evidence="1 2">
    <name type="scientific">Collybia nuda</name>
    <dbReference type="NCBI Taxonomy" id="64659"/>
    <lineage>
        <taxon>Eukaryota</taxon>
        <taxon>Fungi</taxon>
        <taxon>Dikarya</taxon>
        <taxon>Basidiomycota</taxon>
        <taxon>Agaricomycotina</taxon>
        <taxon>Agaricomycetes</taxon>
        <taxon>Agaricomycetidae</taxon>
        <taxon>Agaricales</taxon>
        <taxon>Tricholomatineae</taxon>
        <taxon>Clitocybaceae</taxon>
        <taxon>Collybia</taxon>
    </lineage>
</organism>
<sequence>MESWDLSLVASDNETVLPPKVAHDVRSFLSTALDIVKSLEQDIARTECMLTELRARRVQEISRIQAYQLAIAPHRKLPNEILALIFYHAAAIPFVALWSNTQTQSIISQVCKKWRDISYGTPALWSDIVWGGGYSLMNNSKLLKTVEVALSRTASSPVVLNIKSRPGPLQASISSRILSLRAPQLRSLTMDRCTAPGFGPFLKLPRGSVDNLEYIDLEFEQGREWEGVYISVFQDAPNIRNVKLALPRDFNPCSLNLPWEKLTDLSFPTATGSANSPRVDAILRQGTSLVNLTLDIRESEVLDPVEGQGKIILPHLQSFALNLHSYQSNLLDYLVMPNLTKIVLNNCNKVAWQPGYTTHLIQSGTMQTISIDIPIPTSAIDAILLHNHHLIELRLPSSDLFSTHSLTSMSFGELVPDLRILECYIPKDGPAGLGAHLDMVQSRREMGVLVCSDIPTLEFKLRSRLEWLEDLGVGTGVVTRGSVRDGELVVRVKNLKADGWSIRFR</sequence>
<dbReference type="AlphaFoldDB" id="A0A9P5XTW0"/>
<proteinExistence type="predicted"/>
<evidence type="ECO:0008006" key="3">
    <source>
        <dbReference type="Google" id="ProtNLM"/>
    </source>
</evidence>
<evidence type="ECO:0000313" key="1">
    <source>
        <dbReference type="EMBL" id="KAF9457607.1"/>
    </source>
</evidence>
<reference evidence="1" key="1">
    <citation type="submission" date="2020-11" db="EMBL/GenBank/DDBJ databases">
        <authorList>
            <consortium name="DOE Joint Genome Institute"/>
            <person name="Ahrendt S."/>
            <person name="Riley R."/>
            <person name="Andreopoulos W."/>
            <person name="Labutti K."/>
            <person name="Pangilinan J."/>
            <person name="Ruiz-Duenas F.J."/>
            <person name="Barrasa J.M."/>
            <person name="Sanchez-Garcia M."/>
            <person name="Camarero S."/>
            <person name="Miyauchi S."/>
            <person name="Serrano A."/>
            <person name="Linde D."/>
            <person name="Babiker R."/>
            <person name="Drula E."/>
            <person name="Ayuso-Fernandez I."/>
            <person name="Pacheco R."/>
            <person name="Padilla G."/>
            <person name="Ferreira P."/>
            <person name="Barriuso J."/>
            <person name="Kellner H."/>
            <person name="Castanera R."/>
            <person name="Alfaro M."/>
            <person name="Ramirez L."/>
            <person name="Pisabarro A.G."/>
            <person name="Kuo A."/>
            <person name="Tritt A."/>
            <person name="Lipzen A."/>
            <person name="He G."/>
            <person name="Yan M."/>
            <person name="Ng V."/>
            <person name="Cullen D."/>
            <person name="Martin F."/>
            <person name="Rosso M.-N."/>
            <person name="Henrissat B."/>
            <person name="Hibbett D."/>
            <person name="Martinez A.T."/>
            <person name="Grigoriev I.V."/>
        </authorList>
    </citation>
    <scope>NUCLEOTIDE SEQUENCE</scope>
    <source>
        <strain evidence="1">CBS 247.69</strain>
    </source>
</reference>
<accession>A0A9P5XTW0</accession>
<dbReference type="EMBL" id="MU150364">
    <property type="protein sequence ID" value="KAF9457607.1"/>
    <property type="molecule type" value="Genomic_DNA"/>
</dbReference>
<dbReference type="Gene3D" id="1.20.1280.50">
    <property type="match status" value="1"/>
</dbReference>